<comment type="caution">
    <text evidence="1">The sequence shown here is derived from an EMBL/GenBank/DDBJ whole genome shotgun (WGS) entry which is preliminary data.</text>
</comment>
<evidence type="ECO:0000313" key="1">
    <source>
        <dbReference type="EMBL" id="KAI9556555.1"/>
    </source>
</evidence>
<reference evidence="1 2" key="1">
    <citation type="submission" date="2022-05" db="EMBL/GenBank/DDBJ databases">
        <title>A multi-omics perspective on studying reproductive biology in Daphnia sinensis.</title>
        <authorList>
            <person name="Jia J."/>
        </authorList>
    </citation>
    <scope>NUCLEOTIDE SEQUENCE [LARGE SCALE GENOMIC DNA]</scope>
    <source>
        <strain evidence="1 2">WSL</strain>
    </source>
</reference>
<keyword evidence="2" id="KW-1185">Reference proteome</keyword>
<accession>A0AAD5L5H0</accession>
<dbReference type="Proteomes" id="UP000820818">
    <property type="component" value="Linkage Group LG6"/>
</dbReference>
<name>A0AAD5L5H0_9CRUS</name>
<gene>
    <name evidence="1" type="ORF">GHT06_016345</name>
</gene>
<dbReference type="EMBL" id="WJBH02000006">
    <property type="protein sequence ID" value="KAI9556555.1"/>
    <property type="molecule type" value="Genomic_DNA"/>
</dbReference>
<sequence>MCGPGTMVRLVICRSVFDSRHLQLPFPPSSMPSLSSTLSHSLPPSLPYAPTVSLLYMLRHLHHTSQRTSLNISSDFVGYSTSSWLCFNQDMLKITRRHYYTTKNNTTRMTPTQQLDTYTDVLDL</sequence>
<dbReference type="AlphaFoldDB" id="A0AAD5L5H0"/>
<organism evidence="1 2">
    <name type="scientific">Daphnia sinensis</name>
    <dbReference type="NCBI Taxonomy" id="1820382"/>
    <lineage>
        <taxon>Eukaryota</taxon>
        <taxon>Metazoa</taxon>
        <taxon>Ecdysozoa</taxon>
        <taxon>Arthropoda</taxon>
        <taxon>Crustacea</taxon>
        <taxon>Branchiopoda</taxon>
        <taxon>Diplostraca</taxon>
        <taxon>Cladocera</taxon>
        <taxon>Anomopoda</taxon>
        <taxon>Daphniidae</taxon>
        <taxon>Daphnia</taxon>
        <taxon>Daphnia similis group</taxon>
    </lineage>
</organism>
<proteinExistence type="predicted"/>
<protein>
    <submittedName>
        <fullName evidence="1">Uncharacterized protein</fullName>
    </submittedName>
</protein>
<evidence type="ECO:0000313" key="2">
    <source>
        <dbReference type="Proteomes" id="UP000820818"/>
    </source>
</evidence>